<accession>A0A0C3LGV9</accession>
<keyword evidence="3 9" id="KW-0479">Metal-binding</keyword>
<dbReference type="STRING" id="1051891.A0A0C3LGV9"/>
<feature type="zinc finger region" description="C4-type" evidence="10">
    <location>
        <begin position="4"/>
        <end position="27"/>
    </location>
</feature>
<dbReference type="SUPFAM" id="SSF57783">
    <property type="entry name" value="Zinc beta-ribbon"/>
    <property type="match status" value="1"/>
</dbReference>
<dbReference type="SMART" id="SM00440">
    <property type="entry name" value="ZnF_C2C2"/>
    <property type="match status" value="1"/>
</dbReference>
<feature type="binding site" evidence="9">
    <location>
        <position position="24"/>
    </location>
    <ligand>
        <name>Zn(2+)</name>
        <dbReference type="ChEBI" id="CHEBI:29105"/>
        <label>1</label>
    </ligand>
</feature>
<evidence type="ECO:0000256" key="8">
    <source>
        <dbReference type="PIRNR" id="PIRNR005586"/>
    </source>
</evidence>
<dbReference type="Pfam" id="PF02150">
    <property type="entry name" value="Zn_ribbon_RPB9"/>
    <property type="match status" value="1"/>
</dbReference>
<evidence type="ECO:0000256" key="10">
    <source>
        <dbReference type="PIRSR" id="PIRSR005586-2"/>
    </source>
</evidence>
<evidence type="ECO:0000313" key="14">
    <source>
        <dbReference type="Proteomes" id="UP000054248"/>
    </source>
</evidence>
<dbReference type="PANTHER" id="PTHR11239:SF12">
    <property type="entry name" value="DNA-DIRECTED RNA POLYMERASE III SUBUNIT RPC10"/>
    <property type="match status" value="1"/>
</dbReference>
<dbReference type="GO" id="GO:0003899">
    <property type="term" value="F:DNA-directed RNA polymerase activity"/>
    <property type="evidence" value="ECO:0007669"/>
    <property type="project" value="InterPro"/>
</dbReference>
<evidence type="ECO:0000256" key="5">
    <source>
        <dbReference type="ARBA" id="ARBA00022833"/>
    </source>
</evidence>
<evidence type="ECO:0000256" key="3">
    <source>
        <dbReference type="ARBA" id="ARBA00022723"/>
    </source>
</evidence>
<dbReference type="InterPro" id="IPR012164">
    <property type="entry name" value="Rpa12/Rpb9/Rpc10/TFS"/>
</dbReference>
<evidence type="ECO:0000256" key="6">
    <source>
        <dbReference type="ARBA" id="ARBA00023163"/>
    </source>
</evidence>
<comment type="subcellular location">
    <subcellularLocation>
        <location evidence="1 8">Nucleus</location>
    </subcellularLocation>
</comment>
<evidence type="ECO:0000256" key="7">
    <source>
        <dbReference type="ARBA" id="ARBA00023242"/>
    </source>
</evidence>
<feature type="binding site" evidence="9">
    <location>
        <position position="7"/>
    </location>
    <ligand>
        <name>Zn(2+)</name>
        <dbReference type="ChEBI" id="CHEBI:29105"/>
        <label>1</label>
    </ligand>
</feature>
<organism evidence="13 14">
    <name type="scientific">Tulasnella calospora MUT 4182</name>
    <dbReference type="NCBI Taxonomy" id="1051891"/>
    <lineage>
        <taxon>Eukaryota</taxon>
        <taxon>Fungi</taxon>
        <taxon>Dikarya</taxon>
        <taxon>Basidiomycota</taxon>
        <taxon>Agaricomycotina</taxon>
        <taxon>Agaricomycetes</taxon>
        <taxon>Cantharellales</taxon>
        <taxon>Tulasnellaceae</taxon>
        <taxon>Tulasnella</taxon>
    </lineage>
</organism>
<evidence type="ECO:0000259" key="12">
    <source>
        <dbReference type="PROSITE" id="PS51133"/>
    </source>
</evidence>
<reference evidence="14" key="2">
    <citation type="submission" date="2015-01" db="EMBL/GenBank/DDBJ databases">
        <title>Evolutionary Origins and Diversification of the Mycorrhizal Mutualists.</title>
        <authorList>
            <consortium name="DOE Joint Genome Institute"/>
            <consortium name="Mycorrhizal Genomics Consortium"/>
            <person name="Kohler A."/>
            <person name="Kuo A."/>
            <person name="Nagy L.G."/>
            <person name="Floudas D."/>
            <person name="Copeland A."/>
            <person name="Barry K.W."/>
            <person name="Cichocki N."/>
            <person name="Veneault-Fourrey C."/>
            <person name="LaButti K."/>
            <person name="Lindquist E.A."/>
            <person name="Lipzen A."/>
            <person name="Lundell T."/>
            <person name="Morin E."/>
            <person name="Murat C."/>
            <person name="Riley R."/>
            <person name="Ohm R."/>
            <person name="Sun H."/>
            <person name="Tunlid A."/>
            <person name="Henrissat B."/>
            <person name="Grigoriev I.V."/>
            <person name="Hibbett D.S."/>
            <person name="Martin F."/>
        </authorList>
    </citation>
    <scope>NUCLEOTIDE SEQUENCE [LARGE SCALE GENOMIC DNA]</scope>
    <source>
        <strain evidence="14">MUT 4182</strain>
    </source>
</reference>
<dbReference type="CDD" id="cd10509">
    <property type="entry name" value="Zn-ribbon_RPC11"/>
    <property type="match status" value="1"/>
</dbReference>
<evidence type="ECO:0000256" key="2">
    <source>
        <dbReference type="ARBA" id="ARBA00022478"/>
    </source>
</evidence>
<feature type="binding site" evidence="9">
    <location>
        <position position="4"/>
    </location>
    <ligand>
        <name>Zn(2+)</name>
        <dbReference type="ChEBI" id="CHEBI:29105"/>
        <label>1</label>
    </ligand>
</feature>
<dbReference type="Gene3D" id="2.20.25.10">
    <property type="match status" value="1"/>
</dbReference>
<protein>
    <recommendedName>
        <fullName evidence="8">DNA-directed RNA polymerase subunit</fullName>
    </recommendedName>
</protein>
<dbReference type="GO" id="GO:0003676">
    <property type="term" value="F:nucleic acid binding"/>
    <property type="evidence" value="ECO:0007669"/>
    <property type="project" value="InterPro"/>
</dbReference>
<dbReference type="GO" id="GO:0006386">
    <property type="term" value="P:termination of RNA polymerase III transcription"/>
    <property type="evidence" value="ECO:0007669"/>
    <property type="project" value="UniProtKB-ARBA"/>
</dbReference>
<feature type="domain" description="TFIIS-type" evidence="12">
    <location>
        <begin position="64"/>
        <end position="106"/>
    </location>
</feature>
<keyword evidence="5 9" id="KW-0862">Zinc</keyword>
<dbReference type="PROSITE" id="PS51133">
    <property type="entry name" value="ZF_TFIIS_2"/>
    <property type="match status" value="1"/>
</dbReference>
<keyword evidence="7 8" id="KW-0539">Nucleus</keyword>
<proteinExistence type="inferred from homology"/>
<keyword evidence="6 8" id="KW-0804">Transcription</keyword>
<dbReference type="PANTHER" id="PTHR11239">
    <property type="entry name" value="DNA-DIRECTED RNA POLYMERASE"/>
    <property type="match status" value="1"/>
</dbReference>
<dbReference type="HOGENOM" id="CLU_093932_3_0_1"/>
<gene>
    <name evidence="13" type="ORF">M407DRAFT_134419</name>
</gene>
<dbReference type="GO" id="GO:0005666">
    <property type="term" value="C:RNA polymerase III complex"/>
    <property type="evidence" value="ECO:0007669"/>
    <property type="project" value="TreeGrafter"/>
</dbReference>
<evidence type="ECO:0000313" key="13">
    <source>
        <dbReference type="EMBL" id="KIO20692.1"/>
    </source>
</evidence>
<dbReference type="AlphaFoldDB" id="A0A0C3LGV9"/>
<evidence type="ECO:0000256" key="1">
    <source>
        <dbReference type="ARBA" id="ARBA00004123"/>
    </source>
</evidence>
<comment type="similarity">
    <text evidence="8 11">Belongs to the archaeal rpoM/eukaryotic RPA12/RPB9/RPC11 RNA polymerase family.</text>
</comment>
<feature type="binding site" evidence="9">
    <location>
        <position position="27"/>
    </location>
    <ligand>
        <name>Zn(2+)</name>
        <dbReference type="ChEBI" id="CHEBI:29105"/>
        <label>1</label>
    </ligand>
</feature>
<dbReference type="OrthoDB" id="282152at2759"/>
<dbReference type="FunFam" id="2.20.25.10:FF:000005">
    <property type="entry name" value="DNA-directed RNA polymerase subunit"/>
    <property type="match status" value="1"/>
</dbReference>
<feature type="binding site" evidence="9">
    <location>
        <position position="68"/>
    </location>
    <ligand>
        <name>Zn(2+)</name>
        <dbReference type="ChEBI" id="CHEBI:29105"/>
        <label>2</label>
    </ligand>
</feature>
<keyword evidence="14" id="KW-1185">Reference proteome</keyword>
<dbReference type="InterPro" id="IPR034014">
    <property type="entry name" value="Zn_ribbon_RPC11_C"/>
</dbReference>
<feature type="binding site" evidence="9">
    <location>
        <position position="71"/>
    </location>
    <ligand>
        <name>Zn(2+)</name>
        <dbReference type="ChEBI" id="CHEBI:29105"/>
        <label>2</label>
    </ligand>
</feature>
<dbReference type="InterPro" id="IPR001222">
    <property type="entry name" value="Znf_TFIIS"/>
</dbReference>
<reference evidence="13 14" key="1">
    <citation type="submission" date="2014-04" db="EMBL/GenBank/DDBJ databases">
        <authorList>
            <consortium name="DOE Joint Genome Institute"/>
            <person name="Kuo A."/>
            <person name="Girlanda M."/>
            <person name="Perotto S."/>
            <person name="Kohler A."/>
            <person name="Nagy L.G."/>
            <person name="Floudas D."/>
            <person name="Copeland A."/>
            <person name="Barry K.W."/>
            <person name="Cichocki N."/>
            <person name="Veneault-Fourrey C."/>
            <person name="LaButti K."/>
            <person name="Lindquist E.A."/>
            <person name="Lipzen A."/>
            <person name="Lundell T."/>
            <person name="Morin E."/>
            <person name="Murat C."/>
            <person name="Sun H."/>
            <person name="Tunlid A."/>
            <person name="Henrissat B."/>
            <person name="Grigoriev I.V."/>
            <person name="Hibbett D.S."/>
            <person name="Martin F."/>
            <person name="Nordberg H.P."/>
            <person name="Cantor M.N."/>
            <person name="Hua S.X."/>
        </authorList>
    </citation>
    <scope>NUCLEOTIDE SEQUENCE [LARGE SCALE GENOMIC DNA]</scope>
    <source>
        <strain evidence="13 14">MUT 4182</strain>
    </source>
</reference>
<keyword evidence="2 8" id="KW-0240">DNA-directed RNA polymerase</keyword>
<dbReference type="InterPro" id="IPR001529">
    <property type="entry name" value="Zn_ribbon_RPB9"/>
</dbReference>
<dbReference type="PIRSF" id="PIRSF005586">
    <property type="entry name" value="RNApol_RpoM"/>
    <property type="match status" value="1"/>
</dbReference>
<dbReference type="SMART" id="SM00661">
    <property type="entry name" value="RPOL9"/>
    <property type="match status" value="1"/>
</dbReference>
<keyword evidence="4 10" id="KW-0863">Zinc-finger</keyword>
<evidence type="ECO:0000256" key="4">
    <source>
        <dbReference type="ARBA" id="ARBA00022771"/>
    </source>
</evidence>
<dbReference type="GO" id="GO:0008270">
    <property type="term" value="F:zinc ion binding"/>
    <property type="evidence" value="ECO:0007669"/>
    <property type="project" value="UniProtKB-KW"/>
</dbReference>
<dbReference type="EMBL" id="KN823165">
    <property type="protein sequence ID" value="KIO20692.1"/>
    <property type="molecule type" value="Genomic_DNA"/>
</dbReference>
<name>A0A0C3LGV9_9AGAM</name>
<dbReference type="Proteomes" id="UP000054248">
    <property type="component" value="Unassembled WGS sequence"/>
</dbReference>
<evidence type="ECO:0000256" key="9">
    <source>
        <dbReference type="PIRSR" id="PIRSR005586-1"/>
    </source>
</evidence>
<comment type="function">
    <text evidence="8">DNA-dependent RNA polymerase catalyzes the transcription of DNA into RNA using the four ribonucleoside triphosphates as substrates.</text>
</comment>
<sequence>MIFCPSCANMLIISAETGANKWACQTCPYEFPIEKLMLSRTRLKRKAVDDVLGGDAMWADADKTKVTCPKCEHDWAYFMQLQIRSADEPMTTFYKSVSFEPINCTF</sequence>
<dbReference type="Pfam" id="PF01096">
    <property type="entry name" value="Zn_ribbon_TFIIS"/>
    <property type="match status" value="1"/>
</dbReference>
<evidence type="ECO:0000256" key="11">
    <source>
        <dbReference type="RuleBase" id="RU003474"/>
    </source>
</evidence>